<feature type="domain" description="SIS" evidence="5">
    <location>
        <begin position="125"/>
        <end position="265"/>
    </location>
</feature>
<evidence type="ECO:0000313" key="7">
    <source>
        <dbReference type="Proteomes" id="UP000593601"/>
    </source>
</evidence>
<evidence type="ECO:0000313" key="6">
    <source>
        <dbReference type="EMBL" id="QOV19918.1"/>
    </source>
</evidence>
<dbReference type="Pfam" id="PF01418">
    <property type="entry name" value="HTH_6"/>
    <property type="match status" value="1"/>
</dbReference>
<dbReference type="PANTHER" id="PTHR30514:SF1">
    <property type="entry name" value="HTH-TYPE TRANSCRIPTIONAL REGULATOR HEXR-RELATED"/>
    <property type="match status" value="1"/>
</dbReference>
<dbReference type="SUPFAM" id="SSF46689">
    <property type="entry name" value="Homeodomain-like"/>
    <property type="match status" value="1"/>
</dbReference>
<dbReference type="InterPro" id="IPR000281">
    <property type="entry name" value="HTH_RpiR"/>
</dbReference>
<dbReference type="PROSITE" id="PS51464">
    <property type="entry name" value="SIS"/>
    <property type="match status" value="1"/>
</dbReference>
<dbReference type="CDD" id="cd05013">
    <property type="entry name" value="SIS_RpiR"/>
    <property type="match status" value="1"/>
</dbReference>
<keyword evidence="7" id="KW-1185">Reference proteome</keyword>
<evidence type="ECO:0000256" key="2">
    <source>
        <dbReference type="ARBA" id="ARBA00023125"/>
    </source>
</evidence>
<dbReference type="Gene3D" id="3.40.50.10490">
    <property type="entry name" value="Glucose-6-phosphate isomerase like protein, domain 1"/>
    <property type="match status" value="1"/>
</dbReference>
<dbReference type="AlphaFoldDB" id="A0A7M2RIG5"/>
<proteinExistence type="predicted"/>
<feature type="domain" description="HTH rpiR-type" evidence="4">
    <location>
        <begin position="2"/>
        <end position="78"/>
    </location>
</feature>
<sequence>MKSVRVKLREYLTHASNTEREIIQFILKSPEDVSVMSVRELARVTFTSPSTVTRFCKKTGFNDYKDFQRSLMYENAMRKEAITDKNSEIKKDDSIEQLVNKIIYKSIVSLEETKSLIDLEILDGSVSVIQKAKRVAFFGMGASLLVAKDACLKFMRVNKVCIVNEDFHAQLVQAKNMTNEDAAIIISYSGMTREMVECAEILKDVGVPIIAITCYHESPLSKISDYNLYVTATEFEFRTGKLGSRLSQLAVIDMLYVTYVQENYETCMDSLRRTYISKEEKTNHEGEIRWQI</sequence>
<dbReference type="KEGG" id="bliq:INP51_02835"/>
<dbReference type="InterPro" id="IPR047640">
    <property type="entry name" value="RpiR-like"/>
</dbReference>
<dbReference type="InterPro" id="IPR035472">
    <property type="entry name" value="RpiR-like_SIS"/>
</dbReference>
<keyword evidence="1" id="KW-0805">Transcription regulation</keyword>
<keyword evidence="2" id="KW-0238">DNA-binding</keyword>
<dbReference type="GO" id="GO:0003700">
    <property type="term" value="F:DNA-binding transcription factor activity"/>
    <property type="evidence" value="ECO:0007669"/>
    <property type="project" value="InterPro"/>
</dbReference>
<evidence type="ECO:0000259" key="5">
    <source>
        <dbReference type="PROSITE" id="PS51464"/>
    </source>
</evidence>
<evidence type="ECO:0000256" key="3">
    <source>
        <dbReference type="ARBA" id="ARBA00023163"/>
    </source>
</evidence>
<dbReference type="GO" id="GO:1901135">
    <property type="term" value="P:carbohydrate derivative metabolic process"/>
    <property type="evidence" value="ECO:0007669"/>
    <property type="project" value="InterPro"/>
</dbReference>
<dbReference type="EMBL" id="CP063304">
    <property type="protein sequence ID" value="QOV19918.1"/>
    <property type="molecule type" value="Genomic_DNA"/>
</dbReference>
<dbReference type="Gene3D" id="1.10.10.10">
    <property type="entry name" value="Winged helix-like DNA-binding domain superfamily/Winged helix DNA-binding domain"/>
    <property type="match status" value="1"/>
</dbReference>
<protein>
    <submittedName>
        <fullName evidence="6">MurR/RpiR family transcriptional regulator</fullName>
    </submittedName>
</protein>
<evidence type="ECO:0000256" key="1">
    <source>
        <dbReference type="ARBA" id="ARBA00023015"/>
    </source>
</evidence>
<keyword evidence="3" id="KW-0804">Transcription</keyword>
<dbReference type="GO" id="GO:0003677">
    <property type="term" value="F:DNA binding"/>
    <property type="evidence" value="ECO:0007669"/>
    <property type="project" value="UniProtKB-KW"/>
</dbReference>
<dbReference type="Pfam" id="PF01380">
    <property type="entry name" value="SIS"/>
    <property type="match status" value="1"/>
</dbReference>
<reference evidence="6 7" key="1">
    <citation type="submission" date="2020-10" db="EMBL/GenBank/DDBJ databases">
        <title>Blautia liquoris sp.nov., isolated from the mud in a fermentation cellar used for the production of Chinese strong-flavoured liquor.</title>
        <authorList>
            <person name="Lu L."/>
        </authorList>
    </citation>
    <scope>NUCLEOTIDE SEQUENCE [LARGE SCALE GENOMIC DNA]</scope>
    <source>
        <strain evidence="6 7">LZLJ-3</strain>
    </source>
</reference>
<organism evidence="6 7">
    <name type="scientific">Blautia liquoris</name>
    <dbReference type="NCBI Taxonomy" id="2779518"/>
    <lineage>
        <taxon>Bacteria</taxon>
        <taxon>Bacillati</taxon>
        <taxon>Bacillota</taxon>
        <taxon>Clostridia</taxon>
        <taxon>Lachnospirales</taxon>
        <taxon>Lachnospiraceae</taxon>
        <taxon>Blautia</taxon>
    </lineage>
</organism>
<gene>
    <name evidence="6" type="ORF">INP51_02835</name>
</gene>
<dbReference type="GO" id="GO:0097367">
    <property type="term" value="F:carbohydrate derivative binding"/>
    <property type="evidence" value="ECO:0007669"/>
    <property type="project" value="InterPro"/>
</dbReference>
<dbReference type="SUPFAM" id="SSF53697">
    <property type="entry name" value="SIS domain"/>
    <property type="match status" value="1"/>
</dbReference>
<accession>A0A7M2RIG5</accession>
<dbReference type="RefSeq" id="WP_193736238.1">
    <property type="nucleotide sequence ID" value="NZ_CP063304.1"/>
</dbReference>
<dbReference type="InterPro" id="IPR001347">
    <property type="entry name" value="SIS_dom"/>
</dbReference>
<dbReference type="PROSITE" id="PS51071">
    <property type="entry name" value="HTH_RPIR"/>
    <property type="match status" value="1"/>
</dbReference>
<dbReference type="InterPro" id="IPR036388">
    <property type="entry name" value="WH-like_DNA-bd_sf"/>
</dbReference>
<dbReference type="PANTHER" id="PTHR30514">
    <property type="entry name" value="GLUCOKINASE"/>
    <property type="match status" value="1"/>
</dbReference>
<dbReference type="InterPro" id="IPR046348">
    <property type="entry name" value="SIS_dom_sf"/>
</dbReference>
<dbReference type="Proteomes" id="UP000593601">
    <property type="component" value="Chromosome"/>
</dbReference>
<evidence type="ECO:0000259" key="4">
    <source>
        <dbReference type="PROSITE" id="PS51071"/>
    </source>
</evidence>
<name>A0A7M2RIG5_9FIRM</name>
<dbReference type="InterPro" id="IPR009057">
    <property type="entry name" value="Homeodomain-like_sf"/>
</dbReference>